<proteinExistence type="predicted"/>
<keyword evidence="10" id="KW-0768">Sushi</keyword>
<keyword evidence="8" id="KW-0325">Glycoprotein</keyword>
<dbReference type="Gene3D" id="2.10.70.10">
    <property type="entry name" value="Complement Module, domain 1"/>
    <property type="match status" value="1"/>
</dbReference>
<evidence type="ECO:0000256" key="7">
    <source>
        <dbReference type="ARBA" id="ARBA00023157"/>
    </source>
</evidence>
<evidence type="ECO:0000256" key="6">
    <source>
        <dbReference type="ARBA" id="ARBA00023136"/>
    </source>
</evidence>
<keyword evidence="3" id="KW-0732">Signal</keyword>
<dbReference type="Pfam" id="PF00084">
    <property type="entry name" value="Sushi"/>
    <property type="match status" value="1"/>
</dbReference>
<dbReference type="Pfam" id="PF00530">
    <property type="entry name" value="SRCR"/>
    <property type="match status" value="3"/>
</dbReference>
<evidence type="ECO:0000256" key="4">
    <source>
        <dbReference type="ARBA" id="ARBA00022737"/>
    </source>
</evidence>
<evidence type="ECO:0000256" key="8">
    <source>
        <dbReference type="ARBA" id="ARBA00023180"/>
    </source>
</evidence>
<evidence type="ECO:0000256" key="9">
    <source>
        <dbReference type="PROSITE-ProRule" id="PRU00196"/>
    </source>
</evidence>
<dbReference type="PANTHER" id="PTHR19331">
    <property type="entry name" value="SCAVENGER RECEPTOR DOMAIN-CONTAINING"/>
    <property type="match status" value="1"/>
</dbReference>
<feature type="domain" description="Sushi" evidence="12">
    <location>
        <begin position="614"/>
        <end position="678"/>
    </location>
</feature>
<evidence type="ECO:0000256" key="5">
    <source>
        <dbReference type="ARBA" id="ARBA00022989"/>
    </source>
</evidence>
<dbReference type="SMART" id="SM00202">
    <property type="entry name" value="SR"/>
    <property type="match status" value="3"/>
</dbReference>
<feature type="domain" description="SRCR" evidence="11">
    <location>
        <begin position="117"/>
        <end position="222"/>
    </location>
</feature>
<gene>
    <name evidence="14" type="primary">LOC106176286</name>
</gene>
<evidence type="ECO:0000313" key="13">
    <source>
        <dbReference type="Proteomes" id="UP000085678"/>
    </source>
</evidence>
<evidence type="ECO:0000256" key="2">
    <source>
        <dbReference type="ARBA" id="ARBA00022692"/>
    </source>
</evidence>
<dbReference type="InterPro" id="IPR036383">
    <property type="entry name" value="TSP1_rpt_sf"/>
</dbReference>
<dbReference type="InterPro" id="IPR001190">
    <property type="entry name" value="SRCR"/>
</dbReference>
<evidence type="ECO:0000259" key="11">
    <source>
        <dbReference type="PROSITE" id="PS50287"/>
    </source>
</evidence>
<evidence type="ECO:0000256" key="10">
    <source>
        <dbReference type="PROSITE-ProRule" id="PRU00302"/>
    </source>
</evidence>
<feature type="domain" description="SRCR" evidence="11">
    <location>
        <begin position="233"/>
        <end position="344"/>
    </location>
</feature>
<dbReference type="SUPFAM" id="SSF56487">
    <property type="entry name" value="SRCR-like"/>
    <property type="match status" value="3"/>
</dbReference>
<dbReference type="OrthoDB" id="6051778at2759"/>
<comment type="subcellular location">
    <subcellularLocation>
        <location evidence="1">Membrane</location>
        <topology evidence="1">Single-pass membrane protein</topology>
    </subcellularLocation>
</comment>
<dbReference type="FunFam" id="3.10.250.10:FF:000016">
    <property type="entry name" value="Scavenger receptor cysteine-rich protein type 12"/>
    <property type="match status" value="1"/>
</dbReference>
<keyword evidence="13" id="KW-1185">Reference proteome</keyword>
<feature type="disulfide bond" evidence="9">
    <location>
        <begin position="189"/>
        <end position="199"/>
    </location>
</feature>
<dbReference type="Gene3D" id="3.10.250.10">
    <property type="entry name" value="SRCR-like domain"/>
    <property type="match status" value="3"/>
</dbReference>
<evidence type="ECO:0000256" key="1">
    <source>
        <dbReference type="ARBA" id="ARBA00004167"/>
    </source>
</evidence>
<feature type="disulfide bond" evidence="9">
    <location>
        <begin position="79"/>
        <end position="89"/>
    </location>
</feature>
<dbReference type="PROSITE" id="PS50092">
    <property type="entry name" value="TSP1"/>
    <property type="match status" value="1"/>
</dbReference>
<feature type="domain" description="SRCR" evidence="11">
    <location>
        <begin position="1"/>
        <end position="109"/>
    </location>
</feature>
<dbReference type="InterPro" id="IPR036772">
    <property type="entry name" value="SRCR-like_dom_sf"/>
</dbReference>
<evidence type="ECO:0000259" key="12">
    <source>
        <dbReference type="PROSITE" id="PS50923"/>
    </source>
</evidence>
<dbReference type="SUPFAM" id="SSF57535">
    <property type="entry name" value="Complement control module/SCR domain"/>
    <property type="match status" value="1"/>
</dbReference>
<dbReference type="SMART" id="SM00209">
    <property type="entry name" value="TSP1"/>
    <property type="match status" value="1"/>
</dbReference>
<dbReference type="InterPro" id="IPR000884">
    <property type="entry name" value="TSP1_rpt"/>
</dbReference>
<dbReference type="STRING" id="7574.A0A1S3JVE3"/>
<dbReference type="SUPFAM" id="SSF49854">
    <property type="entry name" value="Spermadhesin, CUB domain"/>
    <property type="match status" value="1"/>
</dbReference>
<dbReference type="GeneID" id="106176286"/>
<name>A0A1S3JVE3_LINAN</name>
<dbReference type="InterPro" id="IPR000436">
    <property type="entry name" value="Sushi_SCR_CCP_dom"/>
</dbReference>
<dbReference type="AlphaFoldDB" id="A0A1S3JVE3"/>
<dbReference type="KEGG" id="lak:106176286"/>
<dbReference type="InterPro" id="IPR035976">
    <property type="entry name" value="Sushi/SCR/CCP_sf"/>
</dbReference>
<dbReference type="InParanoid" id="A0A1S3JVE3"/>
<dbReference type="PANTHER" id="PTHR19331:SF465">
    <property type="entry name" value="EGG PEPTIDE SPERACT RECEPTOR"/>
    <property type="match status" value="1"/>
</dbReference>
<protein>
    <submittedName>
        <fullName evidence="14">Uncharacterized protein LOC106176286</fullName>
    </submittedName>
</protein>
<dbReference type="Pfam" id="PF00090">
    <property type="entry name" value="TSP_1"/>
    <property type="match status" value="1"/>
</dbReference>
<keyword evidence="6" id="KW-0472">Membrane</keyword>
<dbReference type="RefSeq" id="XP_013414059.1">
    <property type="nucleotide sequence ID" value="XM_013558605.1"/>
</dbReference>
<keyword evidence="2" id="KW-0812">Transmembrane</keyword>
<keyword evidence="7 9" id="KW-1015">Disulfide bond</keyword>
<keyword evidence="4" id="KW-0677">Repeat</keyword>
<dbReference type="GO" id="GO:0016020">
    <property type="term" value="C:membrane"/>
    <property type="evidence" value="ECO:0007669"/>
    <property type="project" value="UniProtKB-SubCell"/>
</dbReference>
<dbReference type="FunFam" id="2.20.100.10:FF:000001">
    <property type="entry name" value="semaphorin-5A isoform X1"/>
    <property type="match status" value="1"/>
</dbReference>
<dbReference type="Proteomes" id="UP000085678">
    <property type="component" value="Unplaced"/>
</dbReference>
<dbReference type="SMART" id="SM00032">
    <property type="entry name" value="CCP"/>
    <property type="match status" value="1"/>
</dbReference>
<evidence type="ECO:0000256" key="3">
    <source>
        <dbReference type="ARBA" id="ARBA00022729"/>
    </source>
</evidence>
<organism evidence="13 14">
    <name type="scientific">Lingula anatina</name>
    <name type="common">Brachiopod</name>
    <name type="synonym">Lingula unguis</name>
    <dbReference type="NCBI Taxonomy" id="7574"/>
    <lineage>
        <taxon>Eukaryota</taxon>
        <taxon>Metazoa</taxon>
        <taxon>Spiralia</taxon>
        <taxon>Lophotrochozoa</taxon>
        <taxon>Brachiopoda</taxon>
        <taxon>Linguliformea</taxon>
        <taxon>Lingulata</taxon>
        <taxon>Lingulida</taxon>
        <taxon>Linguloidea</taxon>
        <taxon>Lingulidae</taxon>
        <taxon>Lingula</taxon>
    </lineage>
</organism>
<dbReference type="CDD" id="cd00033">
    <property type="entry name" value="CCP"/>
    <property type="match status" value="1"/>
</dbReference>
<dbReference type="PROSITE" id="PS50287">
    <property type="entry name" value="SRCR_2"/>
    <property type="match status" value="3"/>
</dbReference>
<dbReference type="Gene3D" id="2.20.100.10">
    <property type="entry name" value="Thrombospondin type-1 (TSP1) repeat"/>
    <property type="match status" value="1"/>
</dbReference>
<comment type="caution">
    <text evidence="9">Lacks conserved residue(s) required for the propagation of feature annotation.</text>
</comment>
<evidence type="ECO:0000313" key="14">
    <source>
        <dbReference type="RefSeq" id="XP_013414059.1"/>
    </source>
</evidence>
<accession>A0A1S3JVE3</accession>
<keyword evidence="5" id="KW-1133">Transmembrane helix</keyword>
<dbReference type="SUPFAM" id="SSF82895">
    <property type="entry name" value="TSP-1 type 1 repeat"/>
    <property type="match status" value="1"/>
</dbReference>
<reference evidence="14" key="1">
    <citation type="submission" date="2025-08" db="UniProtKB">
        <authorList>
            <consortium name="RefSeq"/>
        </authorList>
    </citation>
    <scope>IDENTIFICATION</scope>
    <source>
        <tissue evidence="14">Gonads</tissue>
    </source>
</reference>
<dbReference type="PROSITE" id="PS50923">
    <property type="entry name" value="SUSHI"/>
    <property type="match status" value="1"/>
</dbReference>
<dbReference type="InterPro" id="IPR035914">
    <property type="entry name" value="Sperma_CUB_dom_sf"/>
</dbReference>
<sequence>MEWIDGAHSEVFGGSDGVVQVKYHGVWGTVGRTGWSDAAAAVVCSRLGYRTGIGFPRPVYRSWKSWDPSLVQWYEGVQCDGNETSLEACAHSGTCHYANHLWDVSVSCFDTWEGLTVRFAAVFSFFSNILGTLVVEHQGSNGFVCTDGFDDTEASIICRANGYKSGRSVYHHSLIDYFRGPAWISQLNCSGSEGSLTDCPYVVNDENCYSGSWLRRAAVLCLETIDPQESIHYRLEEGTMFSGKVMVGVNGLWKPVSERDFATTESTVFCRQMGFDYGVRYTYGDAGCIDSNSRWDMWLTVDECNPDYHTTLEECTIEGRYWQGSIRCRPPRVLCYFEAGDVCTGGASHPDVIEHKWGQIRSPRRPAVTNSDYDVQCWWLLQVPRQYVLNVEIFVKMDATNLTLYDGSSVNSNVLLFLSGSGESEQTLQATGHQLLIHYDQASYTDYFILGYEAVCNSILGVPAWRNTDNVTSLYGKNVTLLFTGSDWNATCENFSSECLSGIQACQLSCDANTYCWTLYYDIHNGSCYIGVRSYQYGKTVDLTDVHLLQYEIDCTVNGSWSAWSSWSHMPVTCGSGVISRTRTCTDPSPHFGGSDCEGNSTEETLAYSQNCPVPCSAPNSTNDSFLIPISNRSYYLWNEQLDVFCVPGYSSLSGQTEYTITCGYNGTWDMENVTCVLKSSIIDSETVNYNHSETSMVVTSVSLTGMEYNDSAATISYSSLVDSVLFNVSQEYSQSAEQTLLFPSASVLIPSNENNATDLSEGISTISFDGTSPPSSDLETDFISTSIDSIFISNLSTSLDTLQPEEVSDMASTYVQSSQSNNSNVSEAFQSTRGQFSDLMNMASSESISFLSALTPFPSLFRSTQEETVTNIPSVPSSVSESYSPTIFAAVHDFSSSIESFSYFSTDIGFVSPDISFVLPPTSGFSSDISSVVSSGSVAEMSSMFSYPQLFSSLLESAASLPSSENVSSLFPTSLKL</sequence>